<dbReference type="Pfam" id="PF00536">
    <property type="entry name" value="SAM_1"/>
    <property type="match status" value="1"/>
</dbReference>
<dbReference type="InterPro" id="IPR041664">
    <property type="entry name" value="AAA_16"/>
</dbReference>
<dbReference type="PANTHER" id="PTHR16305:SF28">
    <property type="entry name" value="GUANYLATE CYCLASE DOMAIN-CONTAINING PROTEIN"/>
    <property type="match status" value="1"/>
</dbReference>
<dbReference type="InterPro" id="IPR011717">
    <property type="entry name" value="TPR-4"/>
</dbReference>
<dbReference type="InterPro" id="IPR027417">
    <property type="entry name" value="P-loop_NTPase"/>
</dbReference>
<dbReference type="Pfam" id="PF00211">
    <property type="entry name" value="Guanylate_cyc"/>
    <property type="match status" value="1"/>
</dbReference>
<protein>
    <submittedName>
        <fullName evidence="5">AAA family ATPase</fullName>
    </submittedName>
</protein>
<dbReference type="InterPro" id="IPR029787">
    <property type="entry name" value="Nucleotide_cyclase"/>
</dbReference>
<name>A0ABS5GDB6_9BRAD</name>
<proteinExistence type="predicted"/>
<evidence type="ECO:0000256" key="1">
    <source>
        <dbReference type="ARBA" id="ARBA00022741"/>
    </source>
</evidence>
<dbReference type="Gene3D" id="1.25.40.10">
    <property type="entry name" value="Tetratricopeptide repeat domain"/>
    <property type="match status" value="2"/>
</dbReference>
<evidence type="ECO:0000313" key="5">
    <source>
        <dbReference type="EMBL" id="MBR1139339.1"/>
    </source>
</evidence>
<dbReference type="InterPro" id="IPR001054">
    <property type="entry name" value="A/G_cyclase"/>
</dbReference>
<dbReference type="RefSeq" id="WP_172240828.1">
    <property type="nucleotide sequence ID" value="NZ_JABFDP010000028.1"/>
</dbReference>
<keyword evidence="6" id="KW-1185">Reference proteome</keyword>
<dbReference type="Gene3D" id="3.40.50.300">
    <property type="entry name" value="P-loop containing nucleotide triphosphate hydrolases"/>
    <property type="match status" value="1"/>
</dbReference>
<gene>
    <name evidence="5" type="ORF">JQ619_26610</name>
</gene>
<feature type="domain" description="Guanylate cyclase" evidence="4">
    <location>
        <begin position="96"/>
        <end position="229"/>
    </location>
</feature>
<comment type="caution">
    <text evidence="5">The sequence shown here is derived from an EMBL/GenBank/DDBJ whole genome shotgun (WGS) entry which is preliminary data.</text>
</comment>
<dbReference type="SUPFAM" id="SSF48452">
    <property type="entry name" value="TPR-like"/>
    <property type="match status" value="1"/>
</dbReference>
<evidence type="ECO:0000313" key="6">
    <source>
        <dbReference type="Proteomes" id="UP001314635"/>
    </source>
</evidence>
<evidence type="ECO:0000256" key="2">
    <source>
        <dbReference type="ARBA" id="ARBA00022840"/>
    </source>
</evidence>
<sequence length="1145" mass="125564">MAEEEPSVEVQSGLKNWLESIGLGQYVGLFERQCIDLDVVADLTESDLAQLGLPIGDRRRLQRAIAALNNGAGSTLVVNGRRASGVTSGAERRQLTVMFCDLVGSTSLSERFDPEDVRDIIAAYRETCVAVLGRYEGFVARYIGDGILVYFGYPNAHEDDAERGVRAGLEIVRAISAQSEEPNRVFTGALAVRIGIATGPVVVGDLIGKGTEERDSAVGETPNLAARLQGLAPPNGVIIASSTKSLVNARFHYESLGGHLLKGISERIQAWKVVGPSRVESRFAAAVGAKLTPLVNREEEIALLLMRWQEARRGGGQVVILSGEAGIGKSRIVQELREQIAGEPHGQVSFQCSPYYTSTALYPFAEHLKLAIGLDHDDSSENVLTRLEAAILACGTEAVRVTPLLAALLSIPTHHRYPPLVLSPQQQRDATVGALADYFIGLARDKPLLVVLEDAHWIDPTSHEALELLADRIQNEPVLIVITSRPEFQPAWTAHSHITTLTLNRLSLQLRTILVERVAGPKTLPKELVDEIIVKTDGVPLFVEELTKAVLESSAEGEKDGQQFASGAFRQLAIPATLTDSLMARLDRMGPFKRVAQIGATIGREFSYSIIRAVADLAEEQLNAALVHLEDAGLIVRRAQAPDSVYLFKHVMIQNAAHSSLLHSEKKKLHAKIAVVLAEMYPERSEREPELLAYHFTESGQSEVAVGLWLKAGRQAAKAGANLEAIGHLRRGLEVVRSSPQMQERDESELALRVALGAALIAGKGYSVQEVEDNYTRALALGQQCNDKPTIFASMRGLWVYHFIRANLARADNLSGDLLAFATRTDPDETAEEALEKTGYLIEAQRATAQTMLYQGRFAEARHHVDQGIRLYDANLHNHLAEIHAIDPGIVLLAYRGYVEWFLGRPETARRAIEQAISYAEQKRHPFSLAFAWEFGAYLCQHLKDVQGTMDYAKRALVVSSEHGFLHWRHQATILQGWALAQFGQIDEGLNLIRSGLDAYKATGSWLATSWFESMLASAYFGAGRPDAALRALDDALSIAKRNEERFFLAEVYRLQGEITQTLDSPTALQDAEDCYALALDIARKQNAVAWELRTAVSQAMLWRDIGKHQLALDLLAPIVGKIDEGVSTADVTKASTLLAELRSM</sequence>
<dbReference type="InterPro" id="IPR013761">
    <property type="entry name" value="SAM/pointed_sf"/>
</dbReference>
<dbReference type="Pfam" id="PF13191">
    <property type="entry name" value="AAA_16"/>
    <property type="match status" value="1"/>
</dbReference>
<dbReference type="SUPFAM" id="SSF52540">
    <property type="entry name" value="P-loop containing nucleoside triphosphate hydrolases"/>
    <property type="match status" value="1"/>
</dbReference>
<dbReference type="Gene3D" id="1.10.150.50">
    <property type="entry name" value="Transcription Factor, Ets-1"/>
    <property type="match status" value="1"/>
</dbReference>
<dbReference type="Proteomes" id="UP001314635">
    <property type="component" value="Unassembled WGS sequence"/>
</dbReference>
<dbReference type="CDD" id="cd07302">
    <property type="entry name" value="CHD"/>
    <property type="match status" value="1"/>
</dbReference>
<dbReference type="PROSITE" id="PS50105">
    <property type="entry name" value="SAM_DOMAIN"/>
    <property type="match status" value="1"/>
</dbReference>
<dbReference type="SUPFAM" id="SSF47769">
    <property type="entry name" value="SAM/Pointed domain"/>
    <property type="match status" value="1"/>
</dbReference>
<dbReference type="Pfam" id="PF07721">
    <property type="entry name" value="TPR_4"/>
    <property type="match status" value="2"/>
</dbReference>
<dbReference type="InterPro" id="IPR011990">
    <property type="entry name" value="TPR-like_helical_dom_sf"/>
</dbReference>
<dbReference type="PANTHER" id="PTHR16305">
    <property type="entry name" value="TESTICULAR SOLUBLE ADENYLYL CYCLASE"/>
    <property type="match status" value="1"/>
</dbReference>
<evidence type="ECO:0000259" key="3">
    <source>
        <dbReference type="PROSITE" id="PS50105"/>
    </source>
</evidence>
<reference evidence="6" key="1">
    <citation type="journal article" date="2021" name="ISME J.">
        <title>Evolutionary origin and ecological implication of a unique nif island in free-living Bradyrhizobium lineages.</title>
        <authorList>
            <person name="Tao J."/>
        </authorList>
    </citation>
    <scope>NUCLEOTIDE SEQUENCE [LARGE SCALE GENOMIC DNA]</scope>
    <source>
        <strain evidence="6">SZCCT0094</strain>
    </source>
</reference>
<dbReference type="SUPFAM" id="SSF55073">
    <property type="entry name" value="Nucleotide cyclase"/>
    <property type="match status" value="1"/>
</dbReference>
<accession>A0ABS5GDB6</accession>
<dbReference type="InterPro" id="IPR001660">
    <property type="entry name" value="SAM"/>
</dbReference>
<dbReference type="SMART" id="SM00044">
    <property type="entry name" value="CYCc"/>
    <property type="match status" value="1"/>
</dbReference>
<keyword evidence="1" id="KW-0547">Nucleotide-binding</keyword>
<dbReference type="PROSITE" id="PS50125">
    <property type="entry name" value="GUANYLATE_CYCLASE_2"/>
    <property type="match status" value="1"/>
</dbReference>
<dbReference type="SMART" id="SM00454">
    <property type="entry name" value="SAM"/>
    <property type="match status" value="1"/>
</dbReference>
<organism evidence="5 6">
    <name type="scientific">Bradyrhizobium denitrificans</name>
    <dbReference type="NCBI Taxonomy" id="2734912"/>
    <lineage>
        <taxon>Bacteria</taxon>
        <taxon>Pseudomonadati</taxon>
        <taxon>Pseudomonadota</taxon>
        <taxon>Alphaproteobacteria</taxon>
        <taxon>Hyphomicrobiales</taxon>
        <taxon>Nitrobacteraceae</taxon>
        <taxon>Bradyrhizobium</taxon>
    </lineage>
</organism>
<keyword evidence="2" id="KW-0067">ATP-binding</keyword>
<dbReference type="EMBL" id="JAFCLK010000028">
    <property type="protein sequence ID" value="MBR1139339.1"/>
    <property type="molecule type" value="Genomic_DNA"/>
</dbReference>
<dbReference type="CDD" id="cd09487">
    <property type="entry name" value="SAM_superfamily"/>
    <property type="match status" value="1"/>
</dbReference>
<dbReference type="Gene3D" id="3.30.70.1230">
    <property type="entry name" value="Nucleotide cyclase"/>
    <property type="match status" value="1"/>
</dbReference>
<evidence type="ECO:0000259" key="4">
    <source>
        <dbReference type="PROSITE" id="PS50125"/>
    </source>
</evidence>
<feature type="domain" description="SAM" evidence="3">
    <location>
        <begin position="16"/>
        <end position="53"/>
    </location>
</feature>